<accession>A0ABD0XVA9</accession>
<reference evidence="2 3" key="1">
    <citation type="submission" date="2024-06" db="EMBL/GenBank/DDBJ databases">
        <authorList>
            <person name="Pan Q."/>
            <person name="Wen M."/>
            <person name="Jouanno E."/>
            <person name="Zahm M."/>
            <person name="Klopp C."/>
            <person name="Cabau C."/>
            <person name="Louis A."/>
            <person name="Berthelot C."/>
            <person name="Parey E."/>
            <person name="Roest Crollius H."/>
            <person name="Montfort J."/>
            <person name="Robinson-Rechavi M."/>
            <person name="Bouchez O."/>
            <person name="Lampietro C."/>
            <person name="Lopez Roques C."/>
            <person name="Donnadieu C."/>
            <person name="Postlethwait J."/>
            <person name="Bobe J."/>
            <person name="Verreycken H."/>
            <person name="Guiguen Y."/>
        </authorList>
    </citation>
    <scope>NUCLEOTIDE SEQUENCE [LARGE SCALE GENOMIC DNA]</scope>
    <source>
        <strain evidence="2">Up_M1</strain>
        <tissue evidence="2">Testis</tissue>
    </source>
</reference>
<feature type="compositionally biased region" description="Polar residues" evidence="1">
    <location>
        <begin position="93"/>
        <end position="104"/>
    </location>
</feature>
<feature type="region of interest" description="Disordered" evidence="1">
    <location>
        <begin position="85"/>
        <end position="104"/>
    </location>
</feature>
<evidence type="ECO:0000313" key="2">
    <source>
        <dbReference type="EMBL" id="KAL1007025.1"/>
    </source>
</evidence>
<protein>
    <submittedName>
        <fullName evidence="2">Uncharacterized protein</fullName>
    </submittedName>
</protein>
<dbReference type="Proteomes" id="UP001557470">
    <property type="component" value="Unassembled WGS sequence"/>
</dbReference>
<dbReference type="AlphaFoldDB" id="A0ABD0XVA9"/>
<organism evidence="2 3">
    <name type="scientific">Umbra pygmaea</name>
    <name type="common">Eastern mudminnow</name>
    <dbReference type="NCBI Taxonomy" id="75934"/>
    <lineage>
        <taxon>Eukaryota</taxon>
        <taxon>Metazoa</taxon>
        <taxon>Chordata</taxon>
        <taxon>Craniata</taxon>
        <taxon>Vertebrata</taxon>
        <taxon>Euteleostomi</taxon>
        <taxon>Actinopterygii</taxon>
        <taxon>Neopterygii</taxon>
        <taxon>Teleostei</taxon>
        <taxon>Protacanthopterygii</taxon>
        <taxon>Esociformes</taxon>
        <taxon>Umbridae</taxon>
        <taxon>Umbra</taxon>
    </lineage>
</organism>
<dbReference type="EMBL" id="JAGEUA010000002">
    <property type="protein sequence ID" value="KAL1007025.1"/>
    <property type="molecule type" value="Genomic_DNA"/>
</dbReference>
<evidence type="ECO:0000313" key="3">
    <source>
        <dbReference type="Proteomes" id="UP001557470"/>
    </source>
</evidence>
<gene>
    <name evidence="2" type="ORF">UPYG_G00080900</name>
</gene>
<sequence>MTEFSLSCKQKLSILVVNFSIASTRAAFGTTVSSCEVFTFEGGAEFLVGEPGEDFLFKPFSVETSILQRELRNGCLPVPPSLKISDGPGWQSCRDQGANSEADK</sequence>
<evidence type="ECO:0000256" key="1">
    <source>
        <dbReference type="SAM" id="MobiDB-lite"/>
    </source>
</evidence>
<name>A0ABD0XVA9_UMBPY</name>
<proteinExistence type="predicted"/>
<comment type="caution">
    <text evidence="2">The sequence shown here is derived from an EMBL/GenBank/DDBJ whole genome shotgun (WGS) entry which is preliminary data.</text>
</comment>
<keyword evidence="3" id="KW-1185">Reference proteome</keyword>